<name>A0A7X3CUU4_9BACL</name>
<sequence length="78" mass="8410">MKRQTAQRIGLGLFAGLLVSIAGVLYVQVQGLLMPGLVLVGGMFLLCMGLLWVSEAEDDAKAAEEKSKNIRKVRRHGG</sequence>
<keyword evidence="1" id="KW-0472">Membrane</keyword>
<evidence type="ECO:0000313" key="3">
    <source>
        <dbReference type="Proteomes" id="UP000450917"/>
    </source>
</evidence>
<keyword evidence="3" id="KW-1185">Reference proteome</keyword>
<reference evidence="2 3" key="1">
    <citation type="submission" date="2019-11" db="EMBL/GenBank/DDBJ databases">
        <title>Draft genome sequences of five Paenibacillus species of dairy origin.</title>
        <authorList>
            <person name="Olajide A.M."/>
            <person name="Chen S."/>
            <person name="Lapointe G."/>
        </authorList>
    </citation>
    <scope>NUCLEOTIDE SEQUENCE [LARGE SCALE GENOMIC DNA]</scope>
    <source>
        <strain evidence="2 3">2CS3</strain>
    </source>
</reference>
<dbReference type="RefSeq" id="WP_054795566.1">
    <property type="nucleotide sequence ID" value="NZ_JBDLZV010000001.1"/>
</dbReference>
<dbReference type="AlphaFoldDB" id="A0A7X3CUU4"/>
<comment type="caution">
    <text evidence="2">The sequence shown here is derived from an EMBL/GenBank/DDBJ whole genome shotgun (WGS) entry which is preliminary data.</text>
</comment>
<accession>A0A7X3CUU4</accession>
<organism evidence="2 3">
    <name type="scientific">Paenibacillus validus</name>
    <dbReference type="NCBI Taxonomy" id="44253"/>
    <lineage>
        <taxon>Bacteria</taxon>
        <taxon>Bacillati</taxon>
        <taxon>Bacillota</taxon>
        <taxon>Bacilli</taxon>
        <taxon>Bacillales</taxon>
        <taxon>Paenibacillaceae</taxon>
        <taxon>Paenibacillus</taxon>
    </lineage>
</organism>
<evidence type="ECO:0000256" key="1">
    <source>
        <dbReference type="SAM" id="Phobius"/>
    </source>
</evidence>
<feature type="transmembrane region" description="Helical" evidence="1">
    <location>
        <begin position="33"/>
        <end position="53"/>
    </location>
</feature>
<protein>
    <submittedName>
        <fullName evidence="2">Uncharacterized protein</fullName>
    </submittedName>
</protein>
<evidence type="ECO:0000313" key="2">
    <source>
        <dbReference type="EMBL" id="MUG73061.1"/>
    </source>
</evidence>
<keyword evidence="1" id="KW-0812">Transmembrane</keyword>
<dbReference type="EMBL" id="WNZX01000021">
    <property type="protein sequence ID" value="MUG73061.1"/>
    <property type="molecule type" value="Genomic_DNA"/>
</dbReference>
<gene>
    <name evidence="2" type="ORF">GNP93_20730</name>
</gene>
<dbReference type="Proteomes" id="UP000450917">
    <property type="component" value="Unassembled WGS sequence"/>
</dbReference>
<proteinExistence type="predicted"/>
<feature type="transmembrane region" description="Helical" evidence="1">
    <location>
        <begin position="9"/>
        <end position="27"/>
    </location>
</feature>
<keyword evidence="1" id="KW-1133">Transmembrane helix</keyword>